<evidence type="ECO:0000313" key="3">
    <source>
        <dbReference type="EMBL" id="AKU17683.1"/>
    </source>
</evidence>
<evidence type="ECO:0000259" key="2">
    <source>
        <dbReference type="SMART" id="SM00507"/>
    </source>
</evidence>
<feature type="domain" description="HNH nuclease" evidence="2">
    <location>
        <begin position="491"/>
        <end position="542"/>
    </location>
</feature>
<dbReference type="KEGG" id="lmoi:VV02_20595"/>
<accession>A0A0K1JM69</accession>
<evidence type="ECO:0000313" key="4">
    <source>
        <dbReference type="Proteomes" id="UP000066480"/>
    </source>
</evidence>
<dbReference type="Gene3D" id="1.10.30.50">
    <property type="match status" value="1"/>
</dbReference>
<proteinExistence type="predicted"/>
<reference evidence="3 4" key="1">
    <citation type="submission" date="2015-03" db="EMBL/GenBank/DDBJ databases">
        <title>Luteipulveratus halotolerans sp. nov., a novel actinobacterium (Dermacoccaceae) from Sarawak, Malaysia.</title>
        <authorList>
            <person name="Juboi H."/>
            <person name="Basik A."/>
            <person name="Shamsul S.S."/>
            <person name="Arnold P."/>
            <person name="Schmitt E.K."/>
            <person name="Sanglier J.-J."/>
            <person name="Yeo T."/>
        </authorList>
    </citation>
    <scope>NUCLEOTIDE SEQUENCE [LARGE SCALE GENOMIC DNA]</scope>
    <source>
        <strain evidence="3 4">MN07-A0370</strain>
    </source>
</reference>
<dbReference type="PATRIC" id="fig|571913.6.peg.4176"/>
<feature type="region of interest" description="Disordered" evidence="1">
    <location>
        <begin position="565"/>
        <end position="587"/>
    </location>
</feature>
<dbReference type="STRING" id="571913.VV02_20595"/>
<evidence type="ECO:0000256" key="1">
    <source>
        <dbReference type="SAM" id="MobiDB-lite"/>
    </source>
</evidence>
<protein>
    <recommendedName>
        <fullName evidence="2">HNH nuclease domain-containing protein</fullName>
    </recommendedName>
</protein>
<sequence>MSQGVRETAESCSTATGATAALRDPDTGLLDSARALELCREVAQAVYSQAKTDRHHRTAAELQADVEAAQALINAASAVQVLRIAQYAATVEHVDPVTGEVGEVAHPLGHAAEFADVDLAPGLAWSPRQATARVEEAIDAVTKTPDLLDEMAAGRLDSLRVRKVTGELLEAPDAVCAQVEAALLERGVQSWSARQVQVRTRRLVQQTDPAAVRQARTRRSAQRVGVFLEPGPEAGLSELHATLPTEQAVAAYAAVDGLARELHRANQSGKTLGQCRADALTDLVLQRAEVTASFTVAVPVRPASAHAAGPADAPDTAGSCDPWALGFDPEPPAADTSTDDLDDDAWDVALAELIARDPGPAPDPPPDDPWWDLMDALAAEDAEHHPDVPPNPPPLTRQHDSEATSSSAATCVPGSHPAPPELAHAVRDAGDAAMTPDAVGDVEIPGVGVIAAATAQALMRTLGARLTRTLIDPRTGTLLETAAQTYRPTAAIRRLVQQRDQHCRFPGCSHPARYCETDHVIPWPTGATRPTNLLTLCKHHHRAKHETGWQVTMTTEGVCTWASPHGREHITRPPSVEQHLDLSPRGP</sequence>
<dbReference type="OrthoDB" id="3541361at2"/>
<feature type="region of interest" description="Disordered" evidence="1">
    <location>
        <begin position="305"/>
        <end position="341"/>
    </location>
</feature>
<name>A0A0K1JM69_9MICO</name>
<feature type="region of interest" description="Disordered" evidence="1">
    <location>
        <begin position="382"/>
        <end position="415"/>
    </location>
</feature>
<organism evidence="3 4">
    <name type="scientific">Luteipulveratus mongoliensis</name>
    <dbReference type="NCBI Taxonomy" id="571913"/>
    <lineage>
        <taxon>Bacteria</taxon>
        <taxon>Bacillati</taxon>
        <taxon>Actinomycetota</taxon>
        <taxon>Actinomycetes</taxon>
        <taxon>Micrococcales</taxon>
        <taxon>Dermacoccaceae</taxon>
        <taxon>Luteipulveratus</taxon>
    </lineage>
</organism>
<dbReference type="Proteomes" id="UP000066480">
    <property type="component" value="Chromosome"/>
</dbReference>
<dbReference type="CDD" id="cd00085">
    <property type="entry name" value="HNHc"/>
    <property type="match status" value="1"/>
</dbReference>
<feature type="compositionally biased region" description="Low complexity" evidence="1">
    <location>
        <begin position="305"/>
        <end position="319"/>
    </location>
</feature>
<dbReference type="SMART" id="SM00507">
    <property type="entry name" value="HNHc"/>
    <property type="match status" value="1"/>
</dbReference>
<feature type="compositionally biased region" description="Basic and acidic residues" evidence="1">
    <location>
        <begin position="578"/>
        <end position="587"/>
    </location>
</feature>
<dbReference type="EMBL" id="CP011112">
    <property type="protein sequence ID" value="AKU17683.1"/>
    <property type="molecule type" value="Genomic_DNA"/>
</dbReference>
<gene>
    <name evidence="3" type="ORF">VV02_20595</name>
</gene>
<dbReference type="InterPro" id="IPR003615">
    <property type="entry name" value="HNH_nuc"/>
</dbReference>
<keyword evidence="4" id="KW-1185">Reference proteome</keyword>
<dbReference type="RefSeq" id="WP_052594582.1">
    <property type="nucleotide sequence ID" value="NZ_CP011112.1"/>
</dbReference>
<dbReference type="AlphaFoldDB" id="A0A0K1JM69"/>